<proteinExistence type="predicted"/>
<dbReference type="RefSeq" id="WP_116977822.1">
    <property type="nucleotide sequence ID" value="NZ_QPMM01000012.1"/>
</dbReference>
<gene>
    <name evidence="1" type="ORF">DVR12_21260</name>
</gene>
<keyword evidence="2" id="KW-1185">Reference proteome</keyword>
<organism evidence="1 2">
    <name type="scientific">Chitinophaga silvatica</name>
    <dbReference type="NCBI Taxonomy" id="2282649"/>
    <lineage>
        <taxon>Bacteria</taxon>
        <taxon>Pseudomonadati</taxon>
        <taxon>Bacteroidota</taxon>
        <taxon>Chitinophagia</taxon>
        <taxon>Chitinophagales</taxon>
        <taxon>Chitinophagaceae</taxon>
        <taxon>Chitinophaga</taxon>
    </lineage>
</organism>
<dbReference type="EMBL" id="QPMM01000012">
    <property type="protein sequence ID" value="RFS19635.1"/>
    <property type="molecule type" value="Genomic_DNA"/>
</dbReference>
<dbReference type="OrthoDB" id="177947at2"/>
<evidence type="ECO:0000313" key="2">
    <source>
        <dbReference type="Proteomes" id="UP000260644"/>
    </source>
</evidence>
<reference evidence="1 2" key="1">
    <citation type="submission" date="2018-07" db="EMBL/GenBank/DDBJ databases">
        <title>Chitinophaga K2CV101002-2 sp. nov., isolated from a monsoon evergreen broad-leaved forest soil.</title>
        <authorList>
            <person name="Lv Y."/>
        </authorList>
    </citation>
    <scope>NUCLEOTIDE SEQUENCE [LARGE SCALE GENOMIC DNA]</scope>
    <source>
        <strain evidence="1 2">GDMCC 1.1288</strain>
    </source>
</reference>
<dbReference type="Proteomes" id="UP000260644">
    <property type="component" value="Unassembled WGS sequence"/>
</dbReference>
<name>A0A3E1Y4L4_9BACT</name>
<sequence length="76" mass="8643">MNSGMFHVRLLLLILIYPSLTYAQVSDTASVFKNPLLNTGPDPWMMKISRPPKGLPYFGEPSDINLPIKTIRRIEK</sequence>
<evidence type="ECO:0000313" key="1">
    <source>
        <dbReference type="EMBL" id="RFS19635.1"/>
    </source>
</evidence>
<dbReference type="AlphaFoldDB" id="A0A3E1Y4L4"/>
<accession>A0A3E1Y4L4</accession>
<protein>
    <submittedName>
        <fullName evidence="1">Uncharacterized protein</fullName>
    </submittedName>
</protein>
<comment type="caution">
    <text evidence="1">The sequence shown here is derived from an EMBL/GenBank/DDBJ whole genome shotgun (WGS) entry which is preliminary data.</text>
</comment>